<dbReference type="PANTHER" id="PTHR38692:SF1">
    <property type="entry name" value="PROTEIN SMG"/>
    <property type="match status" value="1"/>
</dbReference>
<keyword evidence="3" id="KW-1185">Reference proteome</keyword>
<dbReference type="HAMAP" id="MF_00598">
    <property type="entry name" value="Smg"/>
    <property type="match status" value="1"/>
</dbReference>
<dbReference type="Pfam" id="PF04361">
    <property type="entry name" value="DUF494"/>
    <property type="match status" value="1"/>
</dbReference>
<organism evidence="2 3">
    <name type="scientific">Ephemeroptericola cinctiostellae</name>
    <dbReference type="NCBI Taxonomy" id="2268024"/>
    <lineage>
        <taxon>Bacteria</taxon>
        <taxon>Pseudomonadati</taxon>
        <taxon>Pseudomonadota</taxon>
        <taxon>Betaproteobacteria</taxon>
        <taxon>Burkholderiales</taxon>
        <taxon>Burkholderiaceae</taxon>
        <taxon>Ephemeroptericola</taxon>
    </lineage>
</organism>
<sequence length="163" mass="19016">MRRWFFDGSVVLTVVDIFFYLFENYVGIAQCPDALTLARRLSYEGFEEHEVRSAVLWVEQLRTPLEIVQVNAKRSPSHRIYHQSERSQIGDEGLLMLDSLLHANSITEFQRELIIERCMMLPHPISQPDTFKALLLTILWADNQEIDDMLLHGLMDDSDEARH</sequence>
<dbReference type="Proteomes" id="UP000252182">
    <property type="component" value="Chromosome"/>
</dbReference>
<dbReference type="OrthoDB" id="5297467at2"/>
<dbReference type="KEGG" id="hyf:DTO96_100389"/>
<accession>A0A345D8J1</accession>
<comment type="similarity">
    <text evidence="1">Belongs to the Smg family.</text>
</comment>
<gene>
    <name evidence="1 2" type="primary">smg</name>
    <name evidence="2" type="ORF">DTO96_100389</name>
</gene>
<dbReference type="PANTHER" id="PTHR38692">
    <property type="entry name" value="PROTEIN SMG"/>
    <property type="match status" value="1"/>
</dbReference>
<dbReference type="RefSeq" id="WP_114561952.1">
    <property type="nucleotide sequence ID" value="NZ_CP031124.1"/>
</dbReference>
<proteinExistence type="inferred from homology"/>
<reference evidence="3" key="1">
    <citation type="submission" date="2018-07" db="EMBL/GenBank/DDBJ databases">
        <authorList>
            <person name="Kim H."/>
        </authorList>
    </citation>
    <scope>NUCLEOTIDE SEQUENCE [LARGE SCALE GENOMIC DNA]</scope>
    <source>
        <strain evidence="3">F02</strain>
    </source>
</reference>
<protein>
    <recommendedName>
        <fullName evidence="1">Protein Smg homolog</fullName>
    </recommendedName>
</protein>
<evidence type="ECO:0000256" key="1">
    <source>
        <dbReference type="HAMAP-Rule" id="MF_00598"/>
    </source>
</evidence>
<evidence type="ECO:0000313" key="3">
    <source>
        <dbReference type="Proteomes" id="UP000252182"/>
    </source>
</evidence>
<dbReference type="EMBL" id="CP031124">
    <property type="protein sequence ID" value="AXF84679.1"/>
    <property type="molecule type" value="Genomic_DNA"/>
</dbReference>
<dbReference type="InterPro" id="IPR007456">
    <property type="entry name" value="Smg"/>
</dbReference>
<evidence type="ECO:0000313" key="2">
    <source>
        <dbReference type="EMBL" id="AXF84679.1"/>
    </source>
</evidence>
<name>A0A345D8J1_9BURK</name>
<dbReference type="AlphaFoldDB" id="A0A345D8J1"/>